<organism evidence="1 2">
    <name type="scientific">Gimesia chilikensis</name>
    <dbReference type="NCBI Taxonomy" id="2605989"/>
    <lineage>
        <taxon>Bacteria</taxon>
        <taxon>Pseudomonadati</taxon>
        <taxon>Planctomycetota</taxon>
        <taxon>Planctomycetia</taxon>
        <taxon>Planctomycetales</taxon>
        <taxon>Planctomycetaceae</taxon>
        <taxon>Gimesia</taxon>
    </lineage>
</organism>
<evidence type="ECO:0000313" key="2">
    <source>
        <dbReference type="Proteomes" id="UP000320421"/>
    </source>
</evidence>
<keyword evidence="2" id="KW-1185">Reference proteome</keyword>
<protein>
    <recommendedName>
        <fullName evidence="3">Phosphoesterase</fullName>
    </recommendedName>
</protein>
<evidence type="ECO:0008006" key="3">
    <source>
        <dbReference type="Google" id="ProtNLM"/>
    </source>
</evidence>
<dbReference type="Gene3D" id="3.90.79.10">
    <property type="entry name" value="Nucleoside Triphosphate Pyrophosphohydrolase"/>
    <property type="match status" value="1"/>
</dbReference>
<accession>A0A517PXZ8</accession>
<dbReference type="Proteomes" id="UP000320421">
    <property type="component" value="Chromosome"/>
</dbReference>
<gene>
    <name evidence="1" type="ORF">HG66A1_60460</name>
</gene>
<dbReference type="RefSeq" id="WP_145192732.1">
    <property type="nucleotide sequence ID" value="NZ_CP036266.1"/>
</dbReference>
<name>A0A517PXZ8_9PLAN</name>
<dbReference type="EMBL" id="CP036266">
    <property type="protein sequence ID" value="QDT24214.1"/>
    <property type="molecule type" value="Genomic_DNA"/>
</dbReference>
<dbReference type="InterPro" id="IPR015797">
    <property type="entry name" value="NUDIX_hydrolase-like_dom_sf"/>
</dbReference>
<sequence length="203" mass="23330">MSDTEQQVEHVMVVPTLLFHEVGHFQGFNDQVEPYMKTLFDPNYISFRPRDTVEEDPSFKQLIPYCIFRHEGKIFYYTRGSKGGESRLHSKRSIGIGGHISLEDDAKAGSTYREGMQRELDEEVSMDTAFTEHCVGLINDDETEVGKVHLGIVHIFDLELPKVLPREESIIETGFDSPEKLLQELDQFETWSQICLKGLFDLN</sequence>
<evidence type="ECO:0000313" key="1">
    <source>
        <dbReference type="EMBL" id="QDT24214.1"/>
    </source>
</evidence>
<proteinExistence type="predicted"/>
<reference evidence="1 2" key="1">
    <citation type="submission" date="2019-02" db="EMBL/GenBank/DDBJ databases">
        <title>Deep-cultivation of Planctomycetes and their phenomic and genomic characterization uncovers novel biology.</title>
        <authorList>
            <person name="Wiegand S."/>
            <person name="Jogler M."/>
            <person name="Boedeker C."/>
            <person name="Pinto D."/>
            <person name="Vollmers J."/>
            <person name="Rivas-Marin E."/>
            <person name="Kohn T."/>
            <person name="Peeters S.H."/>
            <person name="Heuer A."/>
            <person name="Rast P."/>
            <person name="Oberbeckmann S."/>
            <person name="Bunk B."/>
            <person name="Jeske O."/>
            <person name="Meyerdierks A."/>
            <person name="Storesund J.E."/>
            <person name="Kallscheuer N."/>
            <person name="Luecker S."/>
            <person name="Lage O.M."/>
            <person name="Pohl T."/>
            <person name="Merkel B.J."/>
            <person name="Hornburger P."/>
            <person name="Mueller R.-W."/>
            <person name="Bruemmer F."/>
            <person name="Labrenz M."/>
            <person name="Spormann A.M."/>
            <person name="Op den Camp H."/>
            <person name="Overmann J."/>
            <person name="Amann R."/>
            <person name="Jetten M.S.M."/>
            <person name="Mascher T."/>
            <person name="Medema M.H."/>
            <person name="Devos D.P."/>
            <person name="Kaster A.-K."/>
            <person name="Ovreas L."/>
            <person name="Rohde M."/>
            <person name="Galperin M.Y."/>
            <person name="Jogler C."/>
        </authorList>
    </citation>
    <scope>NUCLEOTIDE SEQUENCE [LARGE SCALE GENOMIC DNA]</scope>
    <source>
        <strain evidence="1 2">HG66A1</strain>
    </source>
</reference>
<dbReference type="AlphaFoldDB" id="A0A517PXZ8"/>
<dbReference type="OrthoDB" id="6398375at2"/>
<dbReference type="SUPFAM" id="SSF55811">
    <property type="entry name" value="Nudix"/>
    <property type="match status" value="1"/>
</dbReference>